<accession>A0AA39K9N9</accession>
<evidence type="ECO:0000313" key="2">
    <source>
        <dbReference type="Proteomes" id="UP001175211"/>
    </source>
</evidence>
<name>A0AA39K9N9_ARMTA</name>
<comment type="caution">
    <text evidence="1">The sequence shown here is derived from an EMBL/GenBank/DDBJ whole genome shotgun (WGS) entry which is preliminary data.</text>
</comment>
<sequence length="156" mass="17740">MLRRLPPSFPRCFEPKIGYKVLLNKFPPTRVFFFFTVTHTSFCGFRLIKLGCNGGAKKWLFASNLRVVLRCCDRVTLDTPCLAAITALREPWPSNCTWPLLGYSSMGFLYISVLTLTSDNIDGRSRRTLGPSDISDLRSWKLWGAIFLLLQHCLSS</sequence>
<proteinExistence type="predicted"/>
<reference evidence="1" key="1">
    <citation type="submission" date="2023-06" db="EMBL/GenBank/DDBJ databases">
        <authorList>
            <consortium name="Lawrence Berkeley National Laboratory"/>
            <person name="Ahrendt S."/>
            <person name="Sahu N."/>
            <person name="Indic B."/>
            <person name="Wong-Bajracharya J."/>
            <person name="Merenyi Z."/>
            <person name="Ke H.-M."/>
            <person name="Monk M."/>
            <person name="Kocsube S."/>
            <person name="Drula E."/>
            <person name="Lipzen A."/>
            <person name="Balint B."/>
            <person name="Henrissat B."/>
            <person name="Andreopoulos B."/>
            <person name="Martin F.M."/>
            <person name="Harder C.B."/>
            <person name="Rigling D."/>
            <person name="Ford K.L."/>
            <person name="Foster G.D."/>
            <person name="Pangilinan J."/>
            <person name="Papanicolaou A."/>
            <person name="Barry K."/>
            <person name="LaButti K."/>
            <person name="Viragh M."/>
            <person name="Koriabine M."/>
            <person name="Yan M."/>
            <person name="Riley R."/>
            <person name="Champramary S."/>
            <person name="Plett K.L."/>
            <person name="Tsai I.J."/>
            <person name="Slot J."/>
            <person name="Sipos G."/>
            <person name="Plett J."/>
            <person name="Nagy L.G."/>
            <person name="Grigoriev I.V."/>
        </authorList>
    </citation>
    <scope>NUCLEOTIDE SEQUENCE</scope>
    <source>
        <strain evidence="1">CCBAS 213</strain>
    </source>
</reference>
<dbReference type="AlphaFoldDB" id="A0AA39K9N9"/>
<dbReference type="RefSeq" id="XP_060329375.1">
    <property type="nucleotide sequence ID" value="XM_060482498.1"/>
</dbReference>
<gene>
    <name evidence="1" type="ORF">EV420DRAFT_538096</name>
</gene>
<dbReference type="GeneID" id="85366046"/>
<organism evidence="1 2">
    <name type="scientific">Armillaria tabescens</name>
    <name type="common">Ringless honey mushroom</name>
    <name type="synonym">Agaricus tabescens</name>
    <dbReference type="NCBI Taxonomy" id="1929756"/>
    <lineage>
        <taxon>Eukaryota</taxon>
        <taxon>Fungi</taxon>
        <taxon>Dikarya</taxon>
        <taxon>Basidiomycota</taxon>
        <taxon>Agaricomycotina</taxon>
        <taxon>Agaricomycetes</taxon>
        <taxon>Agaricomycetidae</taxon>
        <taxon>Agaricales</taxon>
        <taxon>Marasmiineae</taxon>
        <taxon>Physalacriaceae</taxon>
        <taxon>Desarmillaria</taxon>
    </lineage>
</organism>
<dbReference type="EMBL" id="JAUEPS010000023">
    <property type="protein sequence ID" value="KAK0457060.1"/>
    <property type="molecule type" value="Genomic_DNA"/>
</dbReference>
<dbReference type="Proteomes" id="UP001175211">
    <property type="component" value="Unassembled WGS sequence"/>
</dbReference>
<protein>
    <submittedName>
        <fullName evidence="1">Uncharacterized protein</fullName>
    </submittedName>
</protein>
<keyword evidence="2" id="KW-1185">Reference proteome</keyword>
<evidence type="ECO:0000313" key="1">
    <source>
        <dbReference type="EMBL" id="KAK0457060.1"/>
    </source>
</evidence>